<dbReference type="PRINTS" id="PR00344">
    <property type="entry name" value="BCTRLSENSOR"/>
</dbReference>
<keyword evidence="8" id="KW-0472">Membrane</keyword>
<dbReference type="CDD" id="cd19410">
    <property type="entry name" value="HK9-like_sensor"/>
    <property type="match status" value="1"/>
</dbReference>
<dbReference type="InterPro" id="IPR036097">
    <property type="entry name" value="HisK_dim/P_sf"/>
</dbReference>
<keyword evidence="10" id="KW-0067">ATP-binding</keyword>
<evidence type="ECO:0000256" key="2">
    <source>
        <dbReference type="ARBA" id="ARBA00012438"/>
    </source>
</evidence>
<dbReference type="InterPro" id="IPR050736">
    <property type="entry name" value="Sensor_HK_Regulatory"/>
</dbReference>
<evidence type="ECO:0000256" key="7">
    <source>
        <dbReference type="ARBA" id="ARBA00055745"/>
    </source>
</evidence>
<dbReference type="Pfam" id="PF00512">
    <property type="entry name" value="HisKA"/>
    <property type="match status" value="1"/>
</dbReference>
<evidence type="ECO:0000259" key="9">
    <source>
        <dbReference type="PROSITE" id="PS50109"/>
    </source>
</evidence>
<dbReference type="InterPro" id="IPR036890">
    <property type="entry name" value="HATPase_C_sf"/>
</dbReference>
<evidence type="ECO:0000256" key="4">
    <source>
        <dbReference type="ARBA" id="ARBA00022679"/>
    </source>
</evidence>
<dbReference type="Pfam" id="PF02518">
    <property type="entry name" value="HATPase_c"/>
    <property type="match status" value="1"/>
</dbReference>
<evidence type="ECO:0000256" key="5">
    <source>
        <dbReference type="ARBA" id="ARBA00022777"/>
    </source>
</evidence>
<keyword evidence="3" id="KW-0597">Phosphoprotein</keyword>
<keyword evidence="6" id="KW-0902">Two-component regulatory system</keyword>
<gene>
    <name evidence="10" type="ORF">G7B40_014135</name>
</gene>
<dbReference type="EMBL" id="JAALHA020000005">
    <property type="protein sequence ID" value="MDR9895699.1"/>
    <property type="molecule type" value="Genomic_DNA"/>
</dbReference>
<dbReference type="AlphaFoldDB" id="A0AAP5MAJ9"/>
<dbReference type="GO" id="GO:0000155">
    <property type="term" value="F:phosphorelay sensor kinase activity"/>
    <property type="evidence" value="ECO:0007669"/>
    <property type="project" value="InterPro"/>
</dbReference>
<evidence type="ECO:0000313" key="10">
    <source>
        <dbReference type="EMBL" id="MDR9895699.1"/>
    </source>
</evidence>
<comment type="catalytic activity">
    <reaction evidence="1">
        <text>ATP + protein L-histidine = ADP + protein N-phospho-L-histidine.</text>
        <dbReference type="EC" id="2.7.13.3"/>
    </reaction>
</comment>
<dbReference type="Gene3D" id="3.30.565.10">
    <property type="entry name" value="Histidine kinase-like ATPase, C-terminal domain"/>
    <property type="match status" value="1"/>
</dbReference>
<dbReference type="EC" id="2.7.13.3" evidence="2"/>
<dbReference type="PANTHER" id="PTHR43711">
    <property type="entry name" value="TWO-COMPONENT HISTIDINE KINASE"/>
    <property type="match status" value="1"/>
</dbReference>
<evidence type="ECO:0000256" key="3">
    <source>
        <dbReference type="ARBA" id="ARBA00022553"/>
    </source>
</evidence>
<keyword evidence="4" id="KW-0808">Transferase</keyword>
<dbReference type="SMART" id="SM00387">
    <property type="entry name" value="HATPase_c"/>
    <property type="match status" value="1"/>
</dbReference>
<dbReference type="Pfam" id="PF05227">
    <property type="entry name" value="CHASE3"/>
    <property type="match status" value="1"/>
</dbReference>
<dbReference type="SUPFAM" id="SSF47384">
    <property type="entry name" value="Homodimeric domain of signal transducing histidine kinase"/>
    <property type="match status" value="1"/>
</dbReference>
<keyword evidence="11" id="KW-1185">Reference proteome</keyword>
<dbReference type="PANTHER" id="PTHR43711:SF26">
    <property type="entry name" value="SENSOR HISTIDINE KINASE RCSC"/>
    <property type="match status" value="1"/>
</dbReference>
<keyword evidence="8" id="KW-0812">Transmembrane</keyword>
<keyword evidence="8" id="KW-1133">Transmembrane helix</keyword>
<dbReference type="InterPro" id="IPR003661">
    <property type="entry name" value="HisK_dim/P_dom"/>
</dbReference>
<dbReference type="RefSeq" id="WP_208342202.1">
    <property type="nucleotide sequence ID" value="NZ_CAWQFN010000103.1"/>
</dbReference>
<reference evidence="11" key="1">
    <citation type="journal article" date="2021" name="Science">
        <title>Hunting the eagle killer: A cyanobacterial neurotoxin causes vacuolar myelinopathy.</title>
        <authorList>
            <person name="Breinlinger S."/>
            <person name="Phillips T.J."/>
            <person name="Haram B.N."/>
            <person name="Mares J."/>
            <person name="Martinez Yerena J.A."/>
            <person name="Hrouzek P."/>
            <person name="Sobotka R."/>
            <person name="Henderson W.M."/>
            <person name="Schmieder P."/>
            <person name="Williams S.M."/>
            <person name="Lauderdale J.D."/>
            <person name="Wilde H.D."/>
            <person name="Gerrin W."/>
            <person name="Kust A."/>
            <person name="Washington J.W."/>
            <person name="Wagner C."/>
            <person name="Geier B."/>
            <person name="Liebeke M."/>
            <person name="Enke H."/>
            <person name="Niedermeyer T.H.J."/>
            <person name="Wilde S.B."/>
        </authorList>
    </citation>
    <scope>NUCLEOTIDE SEQUENCE [LARGE SCALE GENOMIC DNA]</scope>
    <source>
        <strain evidence="11">Thurmond2011</strain>
    </source>
</reference>
<dbReference type="CDD" id="cd00082">
    <property type="entry name" value="HisKA"/>
    <property type="match status" value="1"/>
</dbReference>
<dbReference type="SMART" id="SM00388">
    <property type="entry name" value="HisKA"/>
    <property type="match status" value="1"/>
</dbReference>
<comment type="function">
    <text evidence="7">Photoreceptor which exists in two forms that are reversibly interconvertible by light: the R form that absorbs maximally in the red region of the spectrum and the FR form that absorbs maximally in the far-red region.</text>
</comment>
<dbReference type="FunFam" id="3.30.565.10:FF:000006">
    <property type="entry name" value="Sensor histidine kinase WalK"/>
    <property type="match status" value="1"/>
</dbReference>
<comment type="caution">
    <text evidence="10">The sequence shown here is derived from an EMBL/GenBank/DDBJ whole genome shotgun (WGS) entry which is preliminary data.</text>
</comment>
<dbReference type="InterPro" id="IPR004358">
    <property type="entry name" value="Sig_transdc_His_kin-like_C"/>
</dbReference>
<name>A0AAP5MAJ9_9CYAN</name>
<feature type="transmembrane region" description="Helical" evidence="8">
    <location>
        <begin position="184"/>
        <end position="205"/>
    </location>
</feature>
<dbReference type="InterPro" id="IPR003594">
    <property type="entry name" value="HATPase_dom"/>
</dbReference>
<dbReference type="InterPro" id="IPR005467">
    <property type="entry name" value="His_kinase_dom"/>
</dbReference>
<evidence type="ECO:0000256" key="8">
    <source>
        <dbReference type="SAM" id="Phobius"/>
    </source>
</evidence>
<sequence>MKWSLVGKWNVFGFGLALLLIGIDSMISYQNAIKLIQNADKVKHTHEVLKNLTDIHATLTDSESNLLSYTLFKDESELKRYNAAIESISPKIKILKQLNAGNTSQQQRLATLQSLISQKQILFKQSIDVYKAGQSTAQNQYPLIVRSKRSRDQIRMLIIQMQAEEEKLLELWVKKSEHNIRSRIFIEFLSIFLSFAILFGVYALLYRQMVKRHKAETLQIHLSQEKELSDLKLRFFSMVSHEFRTPLSIILGSAQLLAENSEQWTQSKRLKNLERIQSSAKLMTKLLSDILTIERAEAGKLECNRELVDLEAFCLNLVEDIHLGSNNRHEIKFLSDDGCTRAELDEKLLYSILSNLLSNAIKYSPNGGNIYFVLSCEAEVVSFQIKDEGIGIPEEFQQQLYEPFHRSYNVRDIVGVGLGLAVVKKCLDIHQGEISVESQEGIGTTFTVRIPLPTK</sequence>
<feature type="domain" description="Histidine kinase" evidence="9">
    <location>
        <begin position="238"/>
        <end position="454"/>
    </location>
</feature>
<dbReference type="GO" id="GO:0005524">
    <property type="term" value="F:ATP binding"/>
    <property type="evidence" value="ECO:0007669"/>
    <property type="project" value="UniProtKB-KW"/>
</dbReference>
<dbReference type="Gene3D" id="1.10.287.130">
    <property type="match status" value="1"/>
</dbReference>
<keyword evidence="5" id="KW-0418">Kinase</keyword>
<proteinExistence type="predicted"/>
<dbReference type="PROSITE" id="PS50109">
    <property type="entry name" value="HIS_KIN"/>
    <property type="match status" value="1"/>
</dbReference>
<dbReference type="Proteomes" id="UP000667802">
    <property type="component" value="Unassembled WGS sequence"/>
</dbReference>
<dbReference type="SUPFAM" id="SSF55874">
    <property type="entry name" value="ATPase domain of HSP90 chaperone/DNA topoisomerase II/histidine kinase"/>
    <property type="match status" value="1"/>
</dbReference>
<evidence type="ECO:0000313" key="11">
    <source>
        <dbReference type="Proteomes" id="UP000667802"/>
    </source>
</evidence>
<dbReference type="CDD" id="cd00075">
    <property type="entry name" value="HATPase"/>
    <property type="match status" value="1"/>
</dbReference>
<dbReference type="InterPro" id="IPR007891">
    <property type="entry name" value="CHASE3"/>
</dbReference>
<protein>
    <recommendedName>
        <fullName evidence="2">histidine kinase</fullName>
        <ecNumber evidence="2">2.7.13.3</ecNumber>
    </recommendedName>
</protein>
<keyword evidence="10" id="KW-0547">Nucleotide-binding</keyword>
<accession>A0AAP5MAJ9</accession>
<evidence type="ECO:0000256" key="6">
    <source>
        <dbReference type="ARBA" id="ARBA00023012"/>
    </source>
</evidence>
<evidence type="ECO:0000256" key="1">
    <source>
        <dbReference type="ARBA" id="ARBA00000085"/>
    </source>
</evidence>
<organism evidence="10 11">
    <name type="scientific">Aetokthonos hydrillicola Thurmond2011</name>
    <dbReference type="NCBI Taxonomy" id="2712845"/>
    <lineage>
        <taxon>Bacteria</taxon>
        <taxon>Bacillati</taxon>
        <taxon>Cyanobacteriota</taxon>
        <taxon>Cyanophyceae</taxon>
        <taxon>Nostocales</taxon>
        <taxon>Hapalosiphonaceae</taxon>
        <taxon>Aetokthonos</taxon>
    </lineage>
</organism>